<evidence type="ECO:0000256" key="1">
    <source>
        <dbReference type="SAM" id="MobiDB-lite"/>
    </source>
</evidence>
<dbReference type="SUPFAM" id="SSF69118">
    <property type="entry name" value="AhpD-like"/>
    <property type="match status" value="2"/>
</dbReference>
<feature type="region of interest" description="Disordered" evidence="1">
    <location>
        <begin position="1"/>
        <end position="27"/>
    </location>
</feature>
<dbReference type="EMBL" id="UFYI01000007">
    <property type="protein sequence ID" value="STD20797.1"/>
    <property type="molecule type" value="Genomic_DNA"/>
</dbReference>
<evidence type="ECO:0000313" key="2">
    <source>
        <dbReference type="EMBL" id="STD20797.1"/>
    </source>
</evidence>
<protein>
    <submittedName>
        <fullName evidence="2">Protein YciW</fullName>
    </submittedName>
</protein>
<dbReference type="InterPro" id="IPR029032">
    <property type="entry name" value="AhpD-like"/>
</dbReference>
<feature type="compositionally biased region" description="Low complexity" evidence="1">
    <location>
        <begin position="1"/>
        <end position="11"/>
    </location>
</feature>
<dbReference type="Gene3D" id="1.20.1290.10">
    <property type="entry name" value="AhpD-like"/>
    <property type="match status" value="1"/>
</dbReference>
<proteinExistence type="predicted"/>
<evidence type="ECO:0000313" key="3">
    <source>
        <dbReference type="Proteomes" id="UP000255163"/>
    </source>
</evidence>
<organism evidence="2 3">
    <name type="scientific">Enterobacter asburiae</name>
    <dbReference type="NCBI Taxonomy" id="61645"/>
    <lineage>
        <taxon>Bacteria</taxon>
        <taxon>Pseudomonadati</taxon>
        <taxon>Pseudomonadota</taxon>
        <taxon>Gammaproteobacteria</taxon>
        <taxon>Enterobacterales</taxon>
        <taxon>Enterobacteriaceae</taxon>
        <taxon>Enterobacter</taxon>
        <taxon>Enterobacter cloacae complex</taxon>
    </lineage>
</organism>
<accession>A0A376FAW4</accession>
<reference evidence="2 3" key="1">
    <citation type="submission" date="2018-06" db="EMBL/GenBank/DDBJ databases">
        <authorList>
            <consortium name="Pathogen Informatics"/>
            <person name="Doyle S."/>
        </authorList>
    </citation>
    <scope>NUCLEOTIDE SEQUENCE [LARGE SCALE GENOMIC DNA]</scope>
    <source>
        <strain evidence="2 3">NCTC12123</strain>
    </source>
</reference>
<dbReference type="AlphaFoldDB" id="A0A376FAW4"/>
<sequence>MGFSGSVTITPPSSPPLPGPDSSRESNRRLAQITQYARQLASSPDVIDDKAQNQLDEVGLSTYDIVVISQIIGFIGFQARVVAIFQALLGHPVRWLPGHHIQPQTLPASHAAWVPLLPVVELRYASAHQLESLSRWQAEPALEALTPVLCHEPSLLDLTGEILLNTREAIPLTSPALSAAVELLTRSPDRFSAAQFTPLTDQGLPGEHAIMLLTRSAFDGWLNRLKVAFGKEE</sequence>
<gene>
    <name evidence="2" type="primary">yciW</name>
    <name evidence="2" type="ORF">NCTC12123_02312</name>
</gene>
<dbReference type="Proteomes" id="UP000255163">
    <property type="component" value="Unassembled WGS sequence"/>
</dbReference>
<name>A0A376FAW4_ENTAS</name>